<evidence type="ECO:0000313" key="3">
    <source>
        <dbReference type="EMBL" id="MBC3803139.1"/>
    </source>
</evidence>
<reference evidence="3 4" key="1">
    <citation type="journal article" date="2020" name="mSystems">
        <title>Defining Genomic and Predicted Metabolic Features of the Acetobacterium Genus.</title>
        <authorList>
            <person name="Ross D.E."/>
            <person name="Marshall C.W."/>
            <person name="Gulliver D."/>
            <person name="May H.D."/>
            <person name="Norman R.S."/>
        </authorList>
    </citation>
    <scope>NUCLEOTIDE SEQUENCE [LARGE SCALE GENOMIC DNA]</scope>
    <source>
        <strain evidence="3 4">DSM 8238</strain>
    </source>
</reference>
<dbReference type="NCBIfam" id="NF009150">
    <property type="entry name" value="PRK12497.1-3"/>
    <property type="match status" value="1"/>
</dbReference>
<dbReference type="PANTHER" id="PTHR34039">
    <property type="entry name" value="UPF0102 PROTEIN YRAN"/>
    <property type="match status" value="1"/>
</dbReference>
<dbReference type="NCBIfam" id="NF009154">
    <property type="entry name" value="PRK12497.3-3"/>
    <property type="match status" value="1"/>
</dbReference>
<accession>A0ABR6WRA7</accession>
<gene>
    <name evidence="3" type="ORF">GH808_01600</name>
</gene>
<evidence type="ECO:0000256" key="1">
    <source>
        <dbReference type="ARBA" id="ARBA00006738"/>
    </source>
</evidence>
<organism evidence="3 4">
    <name type="scientific">Acetobacterium fimetarium</name>
    <dbReference type="NCBI Taxonomy" id="52691"/>
    <lineage>
        <taxon>Bacteria</taxon>
        <taxon>Bacillati</taxon>
        <taxon>Bacillota</taxon>
        <taxon>Clostridia</taxon>
        <taxon>Eubacteriales</taxon>
        <taxon>Eubacteriaceae</taxon>
        <taxon>Acetobacterium</taxon>
    </lineage>
</organism>
<dbReference type="SUPFAM" id="SSF52980">
    <property type="entry name" value="Restriction endonuclease-like"/>
    <property type="match status" value="1"/>
</dbReference>
<comment type="caution">
    <text evidence="3">The sequence shown here is derived from an EMBL/GenBank/DDBJ whole genome shotgun (WGS) entry which is preliminary data.</text>
</comment>
<keyword evidence="4" id="KW-1185">Reference proteome</keyword>
<evidence type="ECO:0000313" key="4">
    <source>
        <dbReference type="Proteomes" id="UP000603234"/>
    </source>
</evidence>
<dbReference type="InterPro" id="IPR011335">
    <property type="entry name" value="Restrct_endonuc-II-like"/>
</dbReference>
<dbReference type="InterPro" id="IPR003509">
    <property type="entry name" value="UPF0102_YraN-like"/>
</dbReference>
<dbReference type="Proteomes" id="UP000603234">
    <property type="component" value="Unassembled WGS sequence"/>
</dbReference>
<dbReference type="CDD" id="cd20736">
    <property type="entry name" value="PoNe_Nuclease"/>
    <property type="match status" value="1"/>
</dbReference>
<dbReference type="RefSeq" id="WP_186841061.1">
    <property type="nucleotide sequence ID" value="NZ_WJBC01000002.1"/>
</dbReference>
<dbReference type="EMBL" id="WJBC01000002">
    <property type="protein sequence ID" value="MBC3803139.1"/>
    <property type="molecule type" value="Genomic_DNA"/>
</dbReference>
<dbReference type="PANTHER" id="PTHR34039:SF1">
    <property type="entry name" value="UPF0102 PROTEIN YRAN"/>
    <property type="match status" value="1"/>
</dbReference>
<proteinExistence type="inferred from homology"/>
<evidence type="ECO:0000256" key="2">
    <source>
        <dbReference type="HAMAP-Rule" id="MF_00048"/>
    </source>
</evidence>
<dbReference type="InterPro" id="IPR011856">
    <property type="entry name" value="tRNA_endonuc-like_dom_sf"/>
</dbReference>
<name>A0ABR6WRA7_9FIRM</name>
<protein>
    <recommendedName>
        <fullName evidence="2">UPF0102 protein GH808_01600</fullName>
    </recommendedName>
</protein>
<dbReference type="HAMAP" id="MF_00048">
    <property type="entry name" value="UPF0102"/>
    <property type="match status" value="1"/>
</dbReference>
<sequence>MKTHNVKKGNQGEALAVAFLTNANHRICERNYKKQSGEIDLITLDGDTLVFVEVKYRKNLDYGYPREAVTVAKQRRISKTALWYIKEKKLYDCNVRFDVIEIYFDKDGQQIINHLENAFTY</sequence>
<dbReference type="Gene3D" id="3.40.1350.10">
    <property type="match status" value="1"/>
</dbReference>
<dbReference type="NCBIfam" id="TIGR00252">
    <property type="entry name" value="YraN family protein"/>
    <property type="match status" value="1"/>
</dbReference>
<dbReference type="Pfam" id="PF02021">
    <property type="entry name" value="UPF0102"/>
    <property type="match status" value="1"/>
</dbReference>
<comment type="similarity">
    <text evidence="1 2">Belongs to the UPF0102 family.</text>
</comment>